<comment type="caution">
    <text evidence="6">The sequence shown here is derived from an EMBL/GenBank/DDBJ whole genome shotgun (WGS) entry which is preliminary data.</text>
</comment>
<dbReference type="GO" id="GO:0006906">
    <property type="term" value="P:vesicle fusion"/>
    <property type="evidence" value="ECO:0007669"/>
    <property type="project" value="TreeGrafter"/>
</dbReference>
<evidence type="ECO:0000313" key="6">
    <source>
        <dbReference type="EMBL" id="RZF32606.1"/>
    </source>
</evidence>
<dbReference type="AlphaFoldDB" id="A0A482WHA2"/>
<dbReference type="Pfam" id="PF05739">
    <property type="entry name" value="SNARE"/>
    <property type="match status" value="1"/>
</dbReference>
<accession>A0A482WHA2</accession>
<evidence type="ECO:0000313" key="7">
    <source>
        <dbReference type="Proteomes" id="UP000291343"/>
    </source>
</evidence>
<dbReference type="GO" id="GO:0006836">
    <property type="term" value="P:neurotransmitter transport"/>
    <property type="evidence" value="ECO:0007669"/>
    <property type="project" value="UniProtKB-KW"/>
</dbReference>
<dbReference type="PROSITE" id="PS50192">
    <property type="entry name" value="T_SNARE"/>
    <property type="match status" value="1"/>
</dbReference>
<dbReference type="Proteomes" id="UP000291343">
    <property type="component" value="Unassembled WGS sequence"/>
</dbReference>
<protein>
    <recommendedName>
        <fullName evidence="5">t-SNARE coiled-coil homology domain-containing protein</fullName>
    </recommendedName>
</protein>
<evidence type="ECO:0000256" key="3">
    <source>
        <dbReference type="SAM" id="MobiDB-lite"/>
    </source>
</evidence>
<evidence type="ECO:0000256" key="2">
    <source>
        <dbReference type="ARBA" id="ARBA00022775"/>
    </source>
</evidence>
<keyword evidence="7" id="KW-1185">Reference proteome</keyword>
<name>A0A482WHA2_LAOST</name>
<dbReference type="GO" id="GO:0006886">
    <property type="term" value="P:intracellular protein transport"/>
    <property type="evidence" value="ECO:0007669"/>
    <property type="project" value="TreeGrafter"/>
</dbReference>
<evidence type="ECO:0000256" key="1">
    <source>
        <dbReference type="ARBA" id="ARBA00009063"/>
    </source>
</evidence>
<dbReference type="InterPro" id="IPR006011">
    <property type="entry name" value="Syntaxin_N"/>
</dbReference>
<dbReference type="Pfam" id="PF14523">
    <property type="entry name" value="Syntaxin_2"/>
    <property type="match status" value="1"/>
</dbReference>
<evidence type="ECO:0000259" key="5">
    <source>
        <dbReference type="PROSITE" id="PS50192"/>
    </source>
</evidence>
<dbReference type="OrthoDB" id="364348at2759"/>
<dbReference type="SMART" id="SM00397">
    <property type="entry name" value="t_SNARE"/>
    <property type="match status" value="1"/>
</dbReference>
<dbReference type="GO" id="GO:0000149">
    <property type="term" value="F:SNARE binding"/>
    <property type="evidence" value="ECO:0007669"/>
    <property type="project" value="TreeGrafter"/>
</dbReference>
<dbReference type="PANTHER" id="PTHR19957">
    <property type="entry name" value="SYNTAXIN"/>
    <property type="match status" value="1"/>
</dbReference>
<keyword evidence="4" id="KW-1133">Transmembrane helix</keyword>
<dbReference type="FunFam" id="1.20.58.70:FF:000006">
    <property type="entry name" value="Syntaxin 7"/>
    <property type="match status" value="1"/>
</dbReference>
<reference evidence="6 7" key="1">
    <citation type="journal article" date="2017" name="Gigascience">
        <title>Genome sequence of the small brown planthopper, Laodelphax striatellus.</title>
        <authorList>
            <person name="Zhu J."/>
            <person name="Jiang F."/>
            <person name="Wang X."/>
            <person name="Yang P."/>
            <person name="Bao Y."/>
            <person name="Zhao W."/>
            <person name="Wang W."/>
            <person name="Lu H."/>
            <person name="Wang Q."/>
            <person name="Cui N."/>
            <person name="Li J."/>
            <person name="Chen X."/>
            <person name="Luo L."/>
            <person name="Yu J."/>
            <person name="Kang L."/>
            <person name="Cui F."/>
        </authorList>
    </citation>
    <scope>NUCLEOTIDE SEQUENCE [LARGE SCALE GENOMIC DNA]</scope>
    <source>
        <strain evidence="6">Lst14</strain>
    </source>
</reference>
<dbReference type="GO" id="GO:0048278">
    <property type="term" value="P:vesicle docking"/>
    <property type="evidence" value="ECO:0007669"/>
    <property type="project" value="TreeGrafter"/>
</dbReference>
<dbReference type="InterPro" id="IPR010989">
    <property type="entry name" value="SNARE"/>
</dbReference>
<dbReference type="Gene3D" id="1.20.58.70">
    <property type="match status" value="1"/>
</dbReference>
<keyword evidence="4" id="KW-0472">Membrane</keyword>
<dbReference type="Gene3D" id="1.20.5.110">
    <property type="match status" value="1"/>
</dbReference>
<comment type="similarity">
    <text evidence="1">Belongs to the syntaxin family.</text>
</comment>
<evidence type="ECO:0000256" key="4">
    <source>
        <dbReference type="SAM" id="Phobius"/>
    </source>
</evidence>
<keyword evidence="2" id="KW-0532">Neurotransmitter transport</keyword>
<dbReference type="GO" id="GO:0005484">
    <property type="term" value="F:SNAP receptor activity"/>
    <property type="evidence" value="ECO:0007669"/>
    <property type="project" value="TreeGrafter"/>
</dbReference>
<gene>
    <name evidence="6" type="ORF">LSTR_LSTR011053</name>
</gene>
<dbReference type="FunCoup" id="A0A482WHA2">
    <property type="interactions" value="1806"/>
</dbReference>
<feature type="domain" description="T-SNARE coiled-coil homology" evidence="5">
    <location>
        <begin position="195"/>
        <end position="257"/>
    </location>
</feature>
<feature type="transmembrane region" description="Helical" evidence="4">
    <location>
        <begin position="269"/>
        <end position="289"/>
    </location>
</feature>
<dbReference type="SUPFAM" id="SSF47661">
    <property type="entry name" value="t-snare proteins"/>
    <property type="match status" value="1"/>
</dbReference>
<feature type="region of interest" description="Disordered" evidence="3">
    <location>
        <begin position="1"/>
        <end position="25"/>
    </location>
</feature>
<proteinExistence type="inferred from homology"/>
<organism evidence="6 7">
    <name type="scientific">Laodelphax striatellus</name>
    <name type="common">Small brown planthopper</name>
    <name type="synonym">Delphax striatella</name>
    <dbReference type="NCBI Taxonomy" id="195883"/>
    <lineage>
        <taxon>Eukaryota</taxon>
        <taxon>Metazoa</taxon>
        <taxon>Ecdysozoa</taxon>
        <taxon>Arthropoda</taxon>
        <taxon>Hexapoda</taxon>
        <taxon>Insecta</taxon>
        <taxon>Pterygota</taxon>
        <taxon>Neoptera</taxon>
        <taxon>Paraneoptera</taxon>
        <taxon>Hemiptera</taxon>
        <taxon>Auchenorrhyncha</taxon>
        <taxon>Fulgoroidea</taxon>
        <taxon>Delphacidae</taxon>
        <taxon>Criomorphinae</taxon>
        <taxon>Laodelphax</taxon>
    </lineage>
</organism>
<dbReference type="GO" id="GO:0008021">
    <property type="term" value="C:synaptic vesicle"/>
    <property type="evidence" value="ECO:0007669"/>
    <property type="project" value="TreeGrafter"/>
</dbReference>
<sequence>MDGGFGTYSSQMNNGLGRDRQKDPKKLAQTIGTNIQKISQNVHSMKKMANLMGSAQDTQDMRDQLHQIQHYTNNLAADTAASLRELQQISFQRSGSEQRELKMQRERLQDEFTETLSAFKEILAKTYEWECDEMKKNRANSGLVAVAPPPSASSKDVFGDSRFGGEQLIELQDNWPSSGNSRQAQMQAQADDMNLQMMQQQEAAIECLGQEIVGVNELFKELGALVHEQGEHVDSIEASVEKTEYSVSQGTSQLRQANELSNKLRRRRCFMFLILAGILSFLVLIIYLGW</sequence>
<dbReference type="GO" id="GO:0031201">
    <property type="term" value="C:SNARE complex"/>
    <property type="evidence" value="ECO:0007669"/>
    <property type="project" value="TreeGrafter"/>
</dbReference>
<keyword evidence="2" id="KW-0813">Transport</keyword>
<dbReference type="InterPro" id="IPR045242">
    <property type="entry name" value="Syntaxin"/>
</dbReference>
<dbReference type="InParanoid" id="A0A482WHA2"/>
<keyword evidence="4" id="KW-0812">Transmembrane</keyword>
<dbReference type="EMBL" id="QKKF02036444">
    <property type="protein sequence ID" value="RZF32606.1"/>
    <property type="molecule type" value="Genomic_DNA"/>
</dbReference>
<dbReference type="STRING" id="195883.A0A482WHA2"/>
<dbReference type="SMR" id="A0A482WHA2"/>
<dbReference type="PANTHER" id="PTHR19957:SF411">
    <property type="entry name" value="LD23667P"/>
    <property type="match status" value="1"/>
</dbReference>
<dbReference type="SMART" id="SM00503">
    <property type="entry name" value="SynN"/>
    <property type="match status" value="1"/>
</dbReference>
<dbReference type="InterPro" id="IPR000727">
    <property type="entry name" value="T_SNARE_dom"/>
</dbReference>